<accession>A0A653BNA5</accession>
<sequence length="232" mass="26518">MQNMEAEPIEMTTDELNTSSITAKEKGKVKDIKKNFEKATINKAYKQKDISQNIERRNEEVNNIVTSLQKDRLERSHNKPDKFDIIGELVAQKLRCLPTPYAQSTVEHLIHNHIYDAEMGKYNNDPKKPQISQVQRQMEEFLRFPTGFSGSSYSTPLSVKTNLHSTLRNFNTQHSYPNPSSTDTQNSYPNPSSTDTQNSYPNPPSIDTQHSYSNPPSIDTQHLYSNPPNMNT</sequence>
<feature type="region of interest" description="Disordered" evidence="1">
    <location>
        <begin position="169"/>
        <end position="232"/>
    </location>
</feature>
<proteinExistence type="predicted"/>
<evidence type="ECO:0000313" key="3">
    <source>
        <dbReference type="Proteomes" id="UP000410492"/>
    </source>
</evidence>
<evidence type="ECO:0000256" key="1">
    <source>
        <dbReference type="SAM" id="MobiDB-lite"/>
    </source>
</evidence>
<name>A0A653BNA5_CALMS</name>
<dbReference type="AlphaFoldDB" id="A0A653BNA5"/>
<protein>
    <submittedName>
        <fullName evidence="2">Uncharacterized protein</fullName>
    </submittedName>
</protein>
<evidence type="ECO:0000313" key="2">
    <source>
        <dbReference type="EMBL" id="VEN37088.1"/>
    </source>
</evidence>
<organism evidence="2 3">
    <name type="scientific">Callosobruchus maculatus</name>
    <name type="common">Southern cowpea weevil</name>
    <name type="synonym">Pulse bruchid</name>
    <dbReference type="NCBI Taxonomy" id="64391"/>
    <lineage>
        <taxon>Eukaryota</taxon>
        <taxon>Metazoa</taxon>
        <taxon>Ecdysozoa</taxon>
        <taxon>Arthropoda</taxon>
        <taxon>Hexapoda</taxon>
        <taxon>Insecta</taxon>
        <taxon>Pterygota</taxon>
        <taxon>Neoptera</taxon>
        <taxon>Endopterygota</taxon>
        <taxon>Coleoptera</taxon>
        <taxon>Polyphaga</taxon>
        <taxon>Cucujiformia</taxon>
        <taxon>Chrysomeloidea</taxon>
        <taxon>Chrysomelidae</taxon>
        <taxon>Bruchinae</taxon>
        <taxon>Bruchini</taxon>
        <taxon>Callosobruchus</taxon>
    </lineage>
</organism>
<dbReference type="Proteomes" id="UP000410492">
    <property type="component" value="Unassembled WGS sequence"/>
</dbReference>
<reference evidence="2 3" key="1">
    <citation type="submission" date="2019-01" db="EMBL/GenBank/DDBJ databases">
        <authorList>
            <person name="Sayadi A."/>
        </authorList>
    </citation>
    <scope>NUCLEOTIDE SEQUENCE [LARGE SCALE GENOMIC DNA]</scope>
</reference>
<gene>
    <name evidence="2" type="ORF">CALMAC_LOCUS2452</name>
</gene>
<keyword evidence="3" id="KW-1185">Reference proteome</keyword>
<dbReference type="EMBL" id="CAACVG010002974">
    <property type="protein sequence ID" value="VEN37088.1"/>
    <property type="molecule type" value="Genomic_DNA"/>
</dbReference>
<feature type="non-terminal residue" evidence="2">
    <location>
        <position position="232"/>
    </location>
</feature>
<dbReference type="OrthoDB" id="6783328at2759"/>